<dbReference type="AlphaFoldDB" id="A0A6C7EEF9"/>
<protein>
    <submittedName>
        <fullName evidence="2">Putative oxidoreductase</fullName>
    </submittedName>
</protein>
<dbReference type="PANTHER" id="PTHR23026:SF123">
    <property type="entry name" value="NAD(P)H NITROREDUCTASE RV3131-RELATED"/>
    <property type="match status" value="1"/>
</dbReference>
<dbReference type="RefSeq" id="WP_015443569.1">
    <property type="nucleotide sequence ID" value="NC_020520.1"/>
</dbReference>
<dbReference type="SUPFAM" id="SSF55469">
    <property type="entry name" value="FMN-dependent nitroreductase-like"/>
    <property type="match status" value="1"/>
</dbReference>
<gene>
    <name evidence="2" type="ORF">YM304_40080</name>
</gene>
<accession>A0A6C7EEF9</accession>
<reference evidence="2 3" key="1">
    <citation type="journal article" date="2013" name="Int. J. Syst. Evol. Microbiol.">
        <title>Ilumatobacter nonamiense sp. nov. and Ilumatobacter coccineum sp. nov., isolated from seashore sand.</title>
        <authorList>
            <person name="Matsumoto A."/>
            <person name="Kasai H."/>
            <person name="Matsuo Y."/>
            <person name="Shizuri Y."/>
            <person name="Ichikawa N."/>
            <person name="Fujita N."/>
            <person name="Omura S."/>
            <person name="Takahashi Y."/>
        </authorList>
    </citation>
    <scope>NUCLEOTIDE SEQUENCE [LARGE SCALE GENOMIC DNA]</scope>
    <source>
        <strain evidence="3">NBRC 103263 / KCTC 29153 / YM16-304</strain>
    </source>
</reference>
<dbReference type="KEGG" id="aym:YM304_40080"/>
<dbReference type="InterPro" id="IPR000415">
    <property type="entry name" value="Nitroreductase-like"/>
</dbReference>
<dbReference type="InterPro" id="IPR050627">
    <property type="entry name" value="Nitroreductase/BluB"/>
</dbReference>
<dbReference type="GO" id="GO:0016491">
    <property type="term" value="F:oxidoreductase activity"/>
    <property type="evidence" value="ECO:0007669"/>
    <property type="project" value="InterPro"/>
</dbReference>
<organism evidence="2 3">
    <name type="scientific">Ilumatobacter coccineus (strain NBRC 103263 / KCTC 29153 / YM16-304)</name>
    <dbReference type="NCBI Taxonomy" id="1313172"/>
    <lineage>
        <taxon>Bacteria</taxon>
        <taxon>Bacillati</taxon>
        <taxon>Actinomycetota</taxon>
        <taxon>Acidimicrobiia</taxon>
        <taxon>Acidimicrobiales</taxon>
        <taxon>Ilumatobacteraceae</taxon>
        <taxon>Ilumatobacter</taxon>
    </lineage>
</organism>
<dbReference type="Pfam" id="PF00881">
    <property type="entry name" value="Nitroreductase"/>
    <property type="match status" value="1"/>
</dbReference>
<evidence type="ECO:0000313" key="2">
    <source>
        <dbReference type="EMBL" id="BAN04322.1"/>
    </source>
</evidence>
<dbReference type="Proteomes" id="UP000011863">
    <property type="component" value="Chromosome"/>
</dbReference>
<name>A0A6C7EEF9_ILUCY</name>
<sequence length="210" mass="23216">MDVFEAMSTCRAMRYLEPDPVDDELIEQIITAATWAPSPGNSQGRDFVVVKDADKKRRIGDAIEAVMARPVAAMERPDRTHRLMLDGTAHLIETLKSCPVLILVCGKAVYPYAAPRESFVWSSIYPAAQNLIVAARALGLGTVFTTFQGTAEPTIRETLSIPDDVHIGCVIPVGWPGKKFGPLKRVGYDSVVHVDEWRGDLRTYPPTYDE</sequence>
<dbReference type="PANTHER" id="PTHR23026">
    <property type="entry name" value="NADPH NITROREDUCTASE"/>
    <property type="match status" value="1"/>
</dbReference>
<evidence type="ECO:0000313" key="3">
    <source>
        <dbReference type="Proteomes" id="UP000011863"/>
    </source>
</evidence>
<dbReference type="OrthoDB" id="9798230at2"/>
<dbReference type="EMBL" id="AP012057">
    <property type="protein sequence ID" value="BAN04322.1"/>
    <property type="molecule type" value="Genomic_DNA"/>
</dbReference>
<dbReference type="Gene3D" id="3.40.109.10">
    <property type="entry name" value="NADH Oxidase"/>
    <property type="match status" value="1"/>
</dbReference>
<evidence type="ECO:0000259" key="1">
    <source>
        <dbReference type="Pfam" id="PF00881"/>
    </source>
</evidence>
<dbReference type="InterPro" id="IPR029479">
    <property type="entry name" value="Nitroreductase"/>
</dbReference>
<keyword evidence="3" id="KW-1185">Reference proteome</keyword>
<feature type="domain" description="Nitroreductase" evidence="1">
    <location>
        <begin position="11"/>
        <end position="175"/>
    </location>
</feature>
<proteinExistence type="predicted"/>